<name>A0A7I8K3U1_SPIIN</name>
<reference evidence="2" key="1">
    <citation type="submission" date="2020-02" db="EMBL/GenBank/DDBJ databases">
        <authorList>
            <person name="Scholz U."/>
            <person name="Mascher M."/>
            <person name="Fiebig A."/>
        </authorList>
    </citation>
    <scope>NUCLEOTIDE SEQUENCE</scope>
</reference>
<dbReference type="EMBL" id="LR746265">
    <property type="protein sequence ID" value="CAA7391755.1"/>
    <property type="molecule type" value="Genomic_DNA"/>
</dbReference>
<organism evidence="2 3">
    <name type="scientific">Spirodela intermedia</name>
    <name type="common">Intermediate duckweed</name>
    <dbReference type="NCBI Taxonomy" id="51605"/>
    <lineage>
        <taxon>Eukaryota</taxon>
        <taxon>Viridiplantae</taxon>
        <taxon>Streptophyta</taxon>
        <taxon>Embryophyta</taxon>
        <taxon>Tracheophyta</taxon>
        <taxon>Spermatophyta</taxon>
        <taxon>Magnoliopsida</taxon>
        <taxon>Liliopsida</taxon>
        <taxon>Araceae</taxon>
        <taxon>Lemnoideae</taxon>
        <taxon>Spirodela</taxon>
    </lineage>
</organism>
<feature type="transmembrane region" description="Helical" evidence="1">
    <location>
        <begin position="34"/>
        <end position="56"/>
    </location>
</feature>
<feature type="transmembrane region" description="Helical" evidence="1">
    <location>
        <begin position="85"/>
        <end position="102"/>
    </location>
</feature>
<feature type="transmembrane region" description="Helical" evidence="1">
    <location>
        <begin position="6"/>
        <end position="22"/>
    </location>
</feature>
<gene>
    <name evidence="2" type="ORF">SI8410_02002993</name>
</gene>
<sequence length="138" mass="15245">MGQNYYFLLALLAICFMMTDTQQRVQGGTSSLLFELYSALVYLTFKVAVVLSVLSLRPSGGGAVPAMPWIEKTCHDLPLPSLLRIWFLPMAAVAVTLLLFLASKRWKDRSAVQDTVAEVPPVTDATKNPTPRLSRCRA</sequence>
<proteinExistence type="predicted"/>
<accession>A0A7I8K3U1</accession>
<dbReference type="Proteomes" id="UP000663760">
    <property type="component" value="Chromosome 2"/>
</dbReference>
<protein>
    <submittedName>
        <fullName evidence="2">Uncharacterized protein</fullName>
    </submittedName>
</protein>
<keyword evidence="1" id="KW-0812">Transmembrane</keyword>
<evidence type="ECO:0000256" key="1">
    <source>
        <dbReference type="SAM" id="Phobius"/>
    </source>
</evidence>
<dbReference type="AlphaFoldDB" id="A0A7I8K3U1"/>
<evidence type="ECO:0000313" key="2">
    <source>
        <dbReference type="EMBL" id="CAA7391755.1"/>
    </source>
</evidence>
<keyword evidence="3" id="KW-1185">Reference proteome</keyword>
<keyword evidence="1" id="KW-0472">Membrane</keyword>
<keyword evidence="1" id="KW-1133">Transmembrane helix</keyword>
<evidence type="ECO:0000313" key="3">
    <source>
        <dbReference type="Proteomes" id="UP000663760"/>
    </source>
</evidence>